<dbReference type="RefSeq" id="XP_040698628.1">
    <property type="nucleotide sequence ID" value="XM_040852875.1"/>
</dbReference>
<evidence type="ECO:0000259" key="1">
    <source>
        <dbReference type="Pfam" id="PF04248"/>
    </source>
</evidence>
<dbReference type="PANTHER" id="PTHR34310:SF5">
    <property type="entry name" value="DUF427 DOMAIN PROTEIN (AFU_ORTHOLOGUE AFUA_3G02220)"/>
    <property type="match status" value="1"/>
</dbReference>
<evidence type="ECO:0000313" key="3">
    <source>
        <dbReference type="Proteomes" id="UP000184356"/>
    </source>
</evidence>
<feature type="domain" description="DUF427" evidence="1">
    <location>
        <begin position="6"/>
        <end position="91"/>
    </location>
</feature>
<name>A0A1L9T5V2_9EURO</name>
<dbReference type="STRING" id="1036612.A0A1L9T5V2"/>
<dbReference type="Gene3D" id="2.170.150.40">
    <property type="entry name" value="Domain of unknown function (DUF427)"/>
    <property type="match status" value="1"/>
</dbReference>
<dbReference type="Pfam" id="PF04248">
    <property type="entry name" value="NTP_transf_9"/>
    <property type="match status" value="1"/>
</dbReference>
<dbReference type="EMBL" id="KV878594">
    <property type="protein sequence ID" value="OJJ54822.1"/>
    <property type="molecule type" value="Genomic_DNA"/>
</dbReference>
<gene>
    <name evidence="2" type="ORF">ASPSYDRAFT_93720</name>
</gene>
<dbReference type="InterPro" id="IPR007361">
    <property type="entry name" value="DUF427"/>
</dbReference>
<dbReference type="PANTHER" id="PTHR34310">
    <property type="entry name" value="DUF427 DOMAIN PROTEIN (AFU_ORTHOLOGUE AFUA_3G02220)"/>
    <property type="match status" value="1"/>
</dbReference>
<keyword evidence="3" id="KW-1185">Reference proteome</keyword>
<dbReference type="AlphaFoldDB" id="A0A1L9T5V2"/>
<dbReference type="Proteomes" id="UP000184356">
    <property type="component" value="Unassembled WGS sequence"/>
</dbReference>
<organism evidence="2 3">
    <name type="scientific">Aspergillus sydowii CBS 593.65</name>
    <dbReference type="NCBI Taxonomy" id="1036612"/>
    <lineage>
        <taxon>Eukaryota</taxon>
        <taxon>Fungi</taxon>
        <taxon>Dikarya</taxon>
        <taxon>Ascomycota</taxon>
        <taxon>Pezizomycotina</taxon>
        <taxon>Eurotiomycetes</taxon>
        <taxon>Eurotiomycetidae</taxon>
        <taxon>Eurotiales</taxon>
        <taxon>Aspergillaceae</taxon>
        <taxon>Aspergillus</taxon>
        <taxon>Aspergillus subgen. Nidulantes</taxon>
    </lineage>
</organism>
<proteinExistence type="predicted"/>
<dbReference type="OrthoDB" id="18996at2759"/>
<accession>A0A1L9T5V2</accession>
<sequence>MPHAIAKVGDHVVAETDSWETVEGNIYFPESSIKDRSILKSSDLSTFCPWKGHASYWSVVVDGKTNQNAVWYYKEPYEAAINIKDHVAFDKKQVDITEE</sequence>
<evidence type="ECO:0000313" key="2">
    <source>
        <dbReference type="EMBL" id="OJJ54822.1"/>
    </source>
</evidence>
<reference evidence="3" key="1">
    <citation type="journal article" date="2017" name="Genome Biol.">
        <title>Comparative genomics reveals high biological diversity and specific adaptations in the industrially and medically important fungal genus Aspergillus.</title>
        <authorList>
            <person name="de Vries R.P."/>
            <person name="Riley R."/>
            <person name="Wiebenga A."/>
            <person name="Aguilar-Osorio G."/>
            <person name="Amillis S."/>
            <person name="Uchima C.A."/>
            <person name="Anderluh G."/>
            <person name="Asadollahi M."/>
            <person name="Askin M."/>
            <person name="Barry K."/>
            <person name="Battaglia E."/>
            <person name="Bayram O."/>
            <person name="Benocci T."/>
            <person name="Braus-Stromeyer S.A."/>
            <person name="Caldana C."/>
            <person name="Canovas D."/>
            <person name="Cerqueira G.C."/>
            <person name="Chen F."/>
            <person name="Chen W."/>
            <person name="Choi C."/>
            <person name="Clum A."/>
            <person name="Dos Santos R.A."/>
            <person name="Damasio A.R."/>
            <person name="Diallinas G."/>
            <person name="Emri T."/>
            <person name="Fekete E."/>
            <person name="Flipphi M."/>
            <person name="Freyberg S."/>
            <person name="Gallo A."/>
            <person name="Gournas C."/>
            <person name="Habgood R."/>
            <person name="Hainaut M."/>
            <person name="Harispe M.L."/>
            <person name="Henrissat B."/>
            <person name="Hilden K.S."/>
            <person name="Hope R."/>
            <person name="Hossain A."/>
            <person name="Karabika E."/>
            <person name="Karaffa L."/>
            <person name="Karanyi Z."/>
            <person name="Krasevec N."/>
            <person name="Kuo A."/>
            <person name="Kusch H."/>
            <person name="LaButti K."/>
            <person name="Lagendijk E.L."/>
            <person name="Lapidus A."/>
            <person name="Levasseur A."/>
            <person name="Lindquist E."/>
            <person name="Lipzen A."/>
            <person name="Logrieco A.F."/>
            <person name="MacCabe A."/>
            <person name="Maekelae M.R."/>
            <person name="Malavazi I."/>
            <person name="Melin P."/>
            <person name="Meyer V."/>
            <person name="Mielnichuk N."/>
            <person name="Miskei M."/>
            <person name="Molnar A.P."/>
            <person name="Mule G."/>
            <person name="Ngan C.Y."/>
            <person name="Orejas M."/>
            <person name="Orosz E."/>
            <person name="Ouedraogo J.P."/>
            <person name="Overkamp K.M."/>
            <person name="Park H.-S."/>
            <person name="Perrone G."/>
            <person name="Piumi F."/>
            <person name="Punt P.J."/>
            <person name="Ram A.F."/>
            <person name="Ramon A."/>
            <person name="Rauscher S."/>
            <person name="Record E."/>
            <person name="Riano-Pachon D.M."/>
            <person name="Robert V."/>
            <person name="Roehrig J."/>
            <person name="Ruller R."/>
            <person name="Salamov A."/>
            <person name="Salih N.S."/>
            <person name="Samson R.A."/>
            <person name="Sandor E."/>
            <person name="Sanguinetti M."/>
            <person name="Schuetze T."/>
            <person name="Sepcic K."/>
            <person name="Shelest E."/>
            <person name="Sherlock G."/>
            <person name="Sophianopoulou V."/>
            <person name="Squina F.M."/>
            <person name="Sun H."/>
            <person name="Susca A."/>
            <person name="Todd R.B."/>
            <person name="Tsang A."/>
            <person name="Unkles S.E."/>
            <person name="van de Wiele N."/>
            <person name="van Rossen-Uffink D."/>
            <person name="Oliveira J.V."/>
            <person name="Vesth T.C."/>
            <person name="Visser J."/>
            <person name="Yu J.-H."/>
            <person name="Zhou M."/>
            <person name="Andersen M.R."/>
            <person name="Archer D.B."/>
            <person name="Baker S.E."/>
            <person name="Benoit I."/>
            <person name="Brakhage A.A."/>
            <person name="Braus G.H."/>
            <person name="Fischer R."/>
            <person name="Frisvad J.C."/>
            <person name="Goldman G.H."/>
            <person name="Houbraken J."/>
            <person name="Oakley B."/>
            <person name="Pocsi I."/>
            <person name="Scazzocchio C."/>
            <person name="Seiboth B."/>
            <person name="vanKuyk P.A."/>
            <person name="Wortman J."/>
            <person name="Dyer P.S."/>
            <person name="Grigoriev I.V."/>
        </authorList>
    </citation>
    <scope>NUCLEOTIDE SEQUENCE [LARGE SCALE GENOMIC DNA]</scope>
    <source>
        <strain evidence="3">CBS 593.65</strain>
    </source>
</reference>
<dbReference type="InterPro" id="IPR038694">
    <property type="entry name" value="DUF427_sf"/>
</dbReference>
<dbReference type="VEuPathDB" id="FungiDB:ASPSYDRAFT_93720"/>
<protein>
    <recommendedName>
        <fullName evidence="1">DUF427 domain-containing protein</fullName>
    </recommendedName>
</protein>
<dbReference type="GeneID" id="63768948"/>